<keyword evidence="2" id="KW-1185">Reference proteome</keyword>
<reference evidence="1" key="1">
    <citation type="journal article" date="2023" name="bioRxiv">
        <title>Improved chromosome-level genome assembly for marigold (Tagetes erecta).</title>
        <authorList>
            <person name="Jiang F."/>
            <person name="Yuan L."/>
            <person name="Wang S."/>
            <person name="Wang H."/>
            <person name="Xu D."/>
            <person name="Wang A."/>
            <person name="Fan W."/>
        </authorList>
    </citation>
    <scope>NUCLEOTIDE SEQUENCE</scope>
    <source>
        <strain evidence="1">WSJ</strain>
        <tissue evidence="1">Leaf</tissue>
    </source>
</reference>
<accession>A0AAD8LM92</accession>
<dbReference type="AlphaFoldDB" id="A0AAD8LM92"/>
<proteinExistence type="predicted"/>
<sequence>MLKGPLHFFAISVDYSKETNNETMKLKEVLESEVGYLRLDLQQVRDERERLLPQVQKLSAEVSKYKEWTGKSAAELGNLTTKSNELEGF</sequence>
<evidence type="ECO:0000313" key="2">
    <source>
        <dbReference type="Proteomes" id="UP001229421"/>
    </source>
</evidence>
<gene>
    <name evidence="1" type="ORF">QVD17_07189</name>
</gene>
<protein>
    <submittedName>
        <fullName evidence="1">Uncharacterized protein</fullName>
    </submittedName>
</protein>
<name>A0AAD8LM92_TARER</name>
<dbReference type="Proteomes" id="UP001229421">
    <property type="component" value="Unassembled WGS sequence"/>
</dbReference>
<evidence type="ECO:0000313" key="1">
    <source>
        <dbReference type="EMBL" id="KAK1441341.1"/>
    </source>
</evidence>
<dbReference type="EMBL" id="JAUHHV010000001">
    <property type="protein sequence ID" value="KAK1441341.1"/>
    <property type="molecule type" value="Genomic_DNA"/>
</dbReference>
<comment type="caution">
    <text evidence="1">The sequence shown here is derived from an EMBL/GenBank/DDBJ whole genome shotgun (WGS) entry which is preliminary data.</text>
</comment>
<organism evidence="1 2">
    <name type="scientific">Tagetes erecta</name>
    <name type="common">African marigold</name>
    <dbReference type="NCBI Taxonomy" id="13708"/>
    <lineage>
        <taxon>Eukaryota</taxon>
        <taxon>Viridiplantae</taxon>
        <taxon>Streptophyta</taxon>
        <taxon>Embryophyta</taxon>
        <taxon>Tracheophyta</taxon>
        <taxon>Spermatophyta</taxon>
        <taxon>Magnoliopsida</taxon>
        <taxon>eudicotyledons</taxon>
        <taxon>Gunneridae</taxon>
        <taxon>Pentapetalae</taxon>
        <taxon>asterids</taxon>
        <taxon>campanulids</taxon>
        <taxon>Asterales</taxon>
        <taxon>Asteraceae</taxon>
        <taxon>Asteroideae</taxon>
        <taxon>Heliantheae alliance</taxon>
        <taxon>Tageteae</taxon>
        <taxon>Tagetes</taxon>
    </lineage>
</organism>